<dbReference type="AlphaFoldDB" id="A0A1H5W1V8"/>
<dbReference type="Proteomes" id="UP000199690">
    <property type="component" value="Unassembled WGS sequence"/>
</dbReference>
<sequence>MFRINRLLLTGVLSLPFALGIAGLLSDRFQQRKPRAKARHRRDRTATLRRAEGGGKPHVFLIKSTDGTARGGTANADPAPRFRAV</sequence>
<keyword evidence="4" id="KW-1185">Reference proteome</keyword>
<dbReference type="RefSeq" id="WP_093353057.1">
    <property type="nucleotide sequence ID" value="NZ_FOME01000006.1"/>
</dbReference>
<organism evidence="2 5">
    <name type="scientific">Saccharopolyspora kobensis</name>
    <dbReference type="NCBI Taxonomy" id="146035"/>
    <lineage>
        <taxon>Bacteria</taxon>
        <taxon>Bacillati</taxon>
        <taxon>Actinomycetota</taxon>
        <taxon>Actinomycetes</taxon>
        <taxon>Pseudonocardiales</taxon>
        <taxon>Pseudonocardiaceae</taxon>
        <taxon>Saccharopolyspora</taxon>
    </lineage>
</organism>
<accession>A0A1H5W1V8</accession>
<name>A0A1H5W1V8_9PSEU</name>
<feature type="region of interest" description="Disordered" evidence="1">
    <location>
        <begin position="57"/>
        <end position="85"/>
    </location>
</feature>
<evidence type="ECO:0000313" key="3">
    <source>
        <dbReference type="EMBL" id="SFD71661.1"/>
    </source>
</evidence>
<accession>A0A1I1ULH2</accession>
<dbReference type="EMBL" id="FOME01000006">
    <property type="protein sequence ID" value="SFD71661.1"/>
    <property type="molecule type" value="Genomic_DNA"/>
</dbReference>
<dbReference type="EMBL" id="FNVB01000002">
    <property type="protein sequence ID" value="SEF93519.1"/>
    <property type="molecule type" value="Genomic_DNA"/>
</dbReference>
<evidence type="ECO:0000313" key="2">
    <source>
        <dbReference type="EMBL" id="SEF93519.1"/>
    </source>
</evidence>
<protein>
    <submittedName>
        <fullName evidence="2">Uncharacterized protein</fullName>
    </submittedName>
</protein>
<evidence type="ECO:0000313" key="4">
    <source>
        <dbReference type="Proteomes" id="UP000199690"/>
    </source>
</evidence>
<evidence type="ECO:0000313" key="5">
    <source>
        <dbReference type="Proteomes" id="UP000236729"/>
    </source>
</evidence>
<reference evidence="2" key="1">
    <citation type="submission" date="2016-10" db="EMBL/GenBank/DDBJ databases">
        <authorList>
            <person name="de Groot N.N."/>
        </authorList>
    </citation>
    <scope>NUCLEOTIDE SEQUENCE [LARGE SCALE GENOMIC DNA]</scope>
    <source>
        <strain evidence="2">ATCC 20501</strain>
    </source>
</reference>
<reference evidence="4 5" key="2">
    <citation type="submission" date="2016-10" db="EMBL/GenBank/DDBJ databases">
        <authorList>
            <person name="Varghese N."/>
            <person name="Submissions S."/>
        </authorList>
    </citation>
    <scope>NUCLEOTIDE SEQUENCE [LARGE SCALE GENOMIC DNA]</scope>
    <source>
        <strain evidence="5">ATCC 20501</strain>
        <strain evidence="3 4">CGMCC 4.3529</strain>
    </source>
</reference>
<dbReference type="Proteomes" id="UP000236729">
    <property type="component" value="Unassembled WGS sequence"/>
</dbReference>
<proteinExistence type="predicted"/>
<evidence type="ECO:0000256" key="1">
    <source>
        <dbReference type="SAM" id="MobiDB-lite"/>
    </source>
</evidence>
<gene>
    <name evidence="2" type="ORF">SAMN02982929_01059</name>
    <name evidence="3" type="ORF">SAMN05216506_10631</name>
</gene>